<accession>A0A6A6SV24</accession>
<dbReference type="Proteomes" id="UP000799324">
    <property type="component" value="Unassembled WGS sequence"/>
</dbReference>
<feature type="domain" description="Aminoglycoside phosphotransferase" evidence="1">
    <location>
        <begin position="100"/>
        <end position="338"/>
    </location>
</feature>
<organism evidence="2 3">
    <name type="scientific">Lophiostoma macrostomum CBS 122681</name>
    <dbReference type="NCBI Taxonomy" id="1314788"/>
    <lineage>
        <taxon>Eukaryota</taxon>
        <taxon>Fungi</taxon>
        <taxon>Dikarya</taxon>
        <taxon>Ascomycota</taxon>
        <taxon>Pezizomycotina</taxon>
        <taxon>Dothideomycetes</taxon>
        <taxon>Pleosporomycetidae</taxon>
        <taxon>Pleosporales</taxon>
        <taxon>Lophiostomataceae</taxon>
        <taxon>Lophiostoma</taxon>
    </lineage>
</organism>
<name>A0A6A6SV24_9PLEO</name>
<dbReference type="PANTHER" id="PTHR21310:SF15">
    <property type="entry name" value="AMINOGLYCOSIDE PHOSPHOTRANSFERASE DOMAIN-CONTAINING PROTEIN"/>
    <property type="match status" value="1"/>
</dbReference>
<dbReference type="Gene3D" id="3.90.1200.10">
    <property type="match status" value="1"/>
</dbReference>
<evidence type="ECO:0000313" key="3">
    <source>
        <dbReference type="Proteomes" id="UP000799324"/>
    </source>
</evidence>
<evidence type="ECO:0000313" key="2">
    <source>
        <dbReference type="EMBL" id="KAF2650064.1"/>
    </source>
</evidence>
<dbReference type="InterPro" id="IPR002575">
    <property type="entry name" value="Aminoglycoside_PTrfase"/>
</dbReference>
<dbReference type="OrthoDB" id="10003767at2759"/>
<reference evidence="2" key="1">
    <citation type="journal article" date="2020" name="Stud. Mycol.">
        <title>101 Dothideomycetes genomes: a test case for predicting lifestyles and emergence of pathogens.</title>
        <authorList>
            <person name="Haridas S."/>
            <person name="Albert R."/>
            <person name="Binder M."/>
            <person name="Bloem J."/>
            <person name="Labutti K."/>
            <person name="Salamov A."/>
            <person name="Andreopoulos B."/>
            <person name="Baker S."/>
            <person name="Barry K."/>
            <person name="Bills G."/>
            <person name="Bluhm B."/>
            <person name="Cannon C."/>
            <person name="Castanera R."/>
            <person name="Culley D."/>
            <person name="Daum C."/>
            <person name="Ezra D."/>
            <person name="Gonzalez J."/>
            <person name="Henrissat B."/>
            <person name="Kuo A."/>
            <person name="Liang C."/>
            <person name="Lipzen A."/>
            <person name="Lutzoni F."/>
            <person name="Magnuson J."/>
            <person name="Mondo S."/>
            <person name="Nolan M."/>
            <person name="Ohm R."/>
            <person name="Pangilinan J."/>
            <person name="Park H.-J."/>
            <person name="Ramirez L."/>
            <person name="Alfaro M."/>
            <person name="Sun H."/>
            <person name="Tritt A."/>
            <person name="Yoshinaga Y."/>
            <person name="Zwiers L.-H."/>
            <person name="Turgeon B."/>
            <person name="Goodwin S."/>
            <person name="Spatafora J."/>
            <person name="Crous P."/>
            <person name="Grigoriev I."/>
        </authorList>
    </citation>
    <scope>NUCLEOTIDE SEQUENCE</scope>
    <source>
        <strain evidence="2">CBS 122681</strain>
    </source>
</reference>
<proteinExistence type="predicted"/>
<dbReference type="AlphaFoldDB" id="A0A6A6SV24"/>
<dbReference type="SUPFAM" id="SSF56112">
    <property type="entry name" value="Protein kinase-like (PK-like)"/>
    <property type="match status" value="1"/>
</dbReference>
<dbReference type="Pfam" id="PF01636">
    <property type="entry name" value="APH"/>
    <property type="match status" value="1"/>
</dbReference>
<sequence length="436" mass="49184">MLLETVTKVPLVMRNGDDDRRPCHSSHIKVRSAYYNLQDQKFESYREDVVKLALDVLYPGQNEADIRTEFIADGSFNRVIAITSQHDSDDPSQSSKCRLVYVLRVPLDFERATYMSYEAGILKYVAKHLNYPVPGVVCFDSTSLNALGMPYMIQTYVDGIQLGTLWDELNREQRKSATRALTQLLLDMRQVKSDRIGAIGEAQSLQCSAVIEQFPLNAGRTNTSRPEPAKPQTTLQWFREMCQRRKQTQTEVEDSDLASEPLLVLDPEGNQYMPEIEIWDGLARSIEALHEKGYLPDTAEFCLFHGDLHGGNILGKIVNETTVQITGVIDWDFAAFGPDTLLYSSAAGMIRGMEEEGECSTILQEMMGPAYKKLSYGESFLVSRLFSILRKGIHEPGVLACAKECMKDFESKGRFHSCDLLSMPYVYDSEEGVFIN</sequence>
<dbReference type="InterPro" id="IPR011009">
    <property type="entry name" value="Kinase-like_dom_sf"/>
</dbReference>
<dbReference type="PANTHER" id="PTHR21310">
    <property type="entry name" value="AMINOGLYCOSIDE PHOSPHOTRANSFERASE-RELATED-RELATED"/>
    <property type="match status" value="1"/>
</dbReference>
<gene>
    <name evidence="2" type="ORF">K491DRAFT_761978</name>
</gene>
<dbReference type="InterPro" id="IPR051678">
    <property type="entry name" value="AGP_Transferase"/>
</dbReference>
<keyword evidence="3" id="KW-1185">Reference proteome</keyword>
<protein>
    <recommendedName>
        <fullName evidence="1">Aminoglycoside phosphotransferase domain-containing protein</fullName>
    </recommendedName>
</protein>
<dbReference type="EMBL" id="MU004468">
    <property type="protein sequence ID" value="KAF2650064.1"/>
    <property type="molecule type" value="Genomic_DNA"/>
</dbReference>
<evidence type="ECO:0000259" key="1">
    <source>
        <dbReference type="Pfam" id="PF01636"/>
    </source>
</evidence>